<dbReference type="GO" id="GO:0035091">
    <property type="term" value="F:phosphatidylinositol binding"/>
    <property type="evidence" value="ECO:0007669"/>
    <property type="project" value="InterPro"/>
</dbReference>
<dbReference type="GeneTree" id="ENSGT00940000155889"/>
<evidence type="ECO:0000313" key="18">
    <source>
        <dbReference type="Proteomes" id="UP000694548"/>
    </source>
</evidence>
<dbReference type="Proteomes" id="UP000694548">
    <property type="component" value="Chromosome sgr06"/>
</dbReference>
<feature type="compositionally biased region" description="Basic and acidic residues" evidence="15">
    <location>
        <begin position="69"/>
        <end position="79"/>
    </location>
</feature>
<dbReference type="PROSITE" id="PS50195">
    <property type="entry name" value="PX"/>
    <property type="match status" value="1"/>
</dbReference>
<evidence type="ECO:0000259" key="16">
    <source>
        <dbReference type="PROSITE" id="PS50195"/>
    </source>
</evidence>
<keyword evidence="14" id="KW-0175">Coiled coil</keyword>
<dbReference type="Gene3D" id="3.30.1520.10">
    <property type="entry name" value="Phox-like domain"/>
    <property type="match status" value="1"/>
</dbReference>
<dbReference type="InterPro" id="IPR015404">
    <property type="entry name" value="Vps5_C"/>
</dbReference>
<dbReference type="GO" id="GO:0030027">
    <property type="term" value="C:lamellipodium"/>
    <property type="evidence" value="ECO:0007669"/>
    <property type="project" value="UniProtKB-SubCell"/>
</dbReference>
<keyword evidence="12" id="KW-0472">Membrane</keyword>
<evidence type="ECO:0000256" key="1">
    <source>
        <dbReference type="ARBA" id="ARBA00004469"/>
    </source>
</evidence>
<dbReference type="PANTHER" id="PTHR10555">
    <property type="entry name" value="SORTING NEXIN"/>
    <property type="match status" value="1"/>
</dbReference>
<reference evidence="17" key="2">
    <citation type="submission" date="2025-08" db="UniProtKB">
        <authorList>
            <consortium name="Ensembl"/>
        </authorList>
    </citation>
    <scope>IDENTIFICATION</scope>
</reference>
<reference evidence="17" key="1">
    <citation type="submission" date="2014-08" db="EMBL/GenBank/DDBJ databases">
        <authorList>
            <person name="Senf B."/>
            <person name="Petzold A."/>
            <person name="Downie B.R."/>
            <person name="Koch P."/>
            <person name="Platzer M."/>
        </authorList>
    </citation>
    <scope>NUCLEOTIDE SEQUENCE [LARGE SCALE GENOMIC DNA]</scope>
    <source>
        <strain evidence="17">GRZ</strain>
    </source>
</reference>
<evidence type="ECO:0000256" key="4">
    <source>
        <dbReference type="ARBA" id="ARBA00010883"/>
    </source>
</evidence>
<reference evidence="17" key="3">
    <citation type="submission" date="2025-09" db="UniProtKB">
        <authorList>
            <consortium name="Ensembl"/>
        </authorList>
    </citation>
    <scope>IDENTIFICATION</scope>
</reference>
<evidence type="ECO:0000313" key="17">
    <source>
        <dbReference type="Ensembl" id="ENSNFUP00015028471.1"/>
    </source>
</evidence>
<keyword evidence="6" id="KW-0813">Transport</keyword>
<dbReference type="SUPFAM" id="SSF64268">
    <property type="entry name" value="PX domain"/>
    <property type="match status" value="1"/>
</dbReference>
<evidence type="ECO:0000256" key="14">
    <source>
        <dbReference type="SAM" id="Coils"/>
    </source>
</evidence>
<evidence type="ECO:0000256" key="3">
    <source>
        <dbReference type="ARBA" id="ARBA00004546"/>
    </source>
</evidence>
<dbReference type="GO" id="GO:0031901">
    <property type="term" value="C:early endosome membrane"/>
    <property type="evidence" value="ECO:0007669"/>
    <property type="project" value="UniProtKB-SubCell"/>
</dbReference>
<keyword evidence="8" id="KW-0967">Endosome</keyword>
<keyword evidence="11" id="KW-0333">Golgi apparatus</keyword>
<dbReference type="InterPro" id="IPR036871">
    <property type="entry name" value="PX_dom_sf"/>
</dbReference>
<evidence type="ECO:0000256" key="6">
    <source>
        <dbReference type="ARBA" id="ARBA00022448"/>
    </source>
</evidence>
<evidence type="ECO:0000256" key="5">
    <source>
        <dbReference type="ARBA" id="ARBA00020434"/>
    </source>
</evidence>
<keyword evidence="10" id="KW-0007">Acetylation</keyword>
<feature type="region of interest" description="Disordered" evidence="15">
    <location>
        <begin position="1"/>
        <end position="81"/>
    </location>
</feature>
<dbReference type="Gene3D" id="1.20.1270.60">
    <property type="entry name" value="Arfaptin homology (AH) domain/BAR domain"/>
    <property type="match status" value="1"/>
</dbReference>
<dbReference type="PANTHER" id="PTHR10555:SF129">
    <property type="entry name" value="SORTING NEXIN-1"/>
    <property type="match status" value="1"/>
</dbReference>
<sequence length="633" mass="70457">MASSSERSPPPFPESEDPEVLEAAVPDRDSDEDEADDPFLSASNTPLTRKDTPAAPASPDDSLVTSSQSEHRSASRSSEDFMDVLNISAKAALEDPADDFVDILRGGASAQRGEDDAPAEGGAADPPAAFTAPVMELRDGWSASSTQKPLVSEKIPDPLVELLGAVPAEPADIFTEEDDTMSDTRKHSVKNNGVHSAENTDIIAEATVELSLDSPRNERKKKPTPTPSLPAAASLTKPECSALEEVEEEEEDRCDISVSVTDPEKIGDGMTAYMAYKVSTETLLPMFRNKTFTVRRRFSDFLGLYEKLSDKHGPSGLIVPPPPEKSILGMTKVKVGKEDSSSADFQERRRGALERYLQRVVNHPLLLQDPDVREFLEKDELPRAVSTQALSGAGFLKMLNRATDAVSKMTIKMNESDVWFEEKLQEVESADQQFRKLHTMAESLVVHRKELSLNTAGFAKSAAMLGSAEDNTALSRALSQLAEVEDKIEQLHQDQAANDTFGFSELIADYIRLLGAVRGTFDQRMKAWQRWQDAQAMLQKKRETEAKLLWANKPDKLQLAKEEITEWEAKVTQYERDFERVSATVRKEVLRFQKEKTKNFKRQIMVYLESLLQSQQQMIKYWEAFLPEAKAIA</sequence>
<feature type="coiled-coil region" evidence="14">
    <location>
        <begin position="557"/>
        <end position="584"/>
    </location>
</feature>
<feature type="compositionally biased region" description="Polar residues" evidence="15">
    <location>
        <begin position="190"/>
        <end position="199"/>
    </location>
</feature>
<dbReference type="Ensembl" id="ENSNFUT00015029747.1">
    <property type="protein sequence ID" value="ENSNFUP00015028471.1"/>
    <property type="gene ID" value="ENSNFUG00015013207.1"/>
</dbReference>
<name>A0A8C6LYE8_NOTFU</name>
<dbReference type="GO" id="GO:0005829">
    <property type="term" value="C:cytosol"/>
    <property type="evidence" value="ECO:0007669"/>
    <property type="project" value="GOC"/>
</dbReference>
<gene>
    <name evidence="17" type="primary">SNX1</name>
    <name evidence="17" type="synonym">snx1a</name>
</gene>
<evidence type="ECO:0000256" key="9">
    <source>
        <dbReference type="ARBA" id="ARBA00022927"/>
    </source>
</evidence>
<dbReference type="InterPro" id="IPR027267">
    <property type="entry name" value="AH/BAR_dom_sf"/>
</dbReference>
<dbReference type="GO" id="GO:0034498">
    <property type="term" value="P:early endosome to Golgi transport"/>
    <property type="evidence" value="ECO:0007669"/>
    <property type="project" value="TreeGrafter"/>
</dbReference>
<comment type="similarity">
    <text evidence="4">Belongs to the sorting nexin family.</text>
</comment>
<organism evidence="17 18">
    <name type="scientific">Nothobranchius furzeri</name>
    <name type="common">Turquoise killifish</name>
    <dbReference type="NCBI Taxonomy" id="105023"/>
    <lineage>
        <taxon>Eukaryota</taxon>
        <taxon>Metazoa</taxon>
        <taxon>Chordata</taxon>
        <taxon>Craniata</taxon>
        <taxon>Vertebrata</taxon>
        <taxon>Euteleostomi</taxon>
        <taxon>Actinopterygii</taxon>
        <taxon>Neopterygii</taxon>
        <taxon>Teleostei</taxon>
        <taxon>Neoteleostei</taxon>
        <taxon>Acanthomorphata</taxon>
        <taxon>Ovalentaria</taxon>
        <taxon>Atherinomorphae</taxon>
        <taxon>Cyprinodontiformes</taxon>
        <taxon>Nothobranchiidae</taxon>
        <taxon>Nothobranchius</taxon>
    </lineage>
</organism>
<dbReference type="FunFam" id="3.30.1520.10:FF:000015">
    <property type="entry name" value="Sorting nexin 1"/>
    <property type="match status" value="1"/>
</dbReference>
<dbReference type="Pfam" id="PF00787">
    <property type="entry name" value="PX"/>
    <property type="match status" value="1"/>
</dbReference>
<proteinExistence type="inferred from homology"/>
<keyword evidence="13" id="KW-0966">Cell projection</keyword>
<dbReference type="GO" id="GO:0015031">
    <property type="term" value="P:protein transport"/>
    <property type="evidence" value="ECO:0007669"/>
    <property type="project" value="UniProtKB-KW"/>
</dbReference>
<feature type="region of interest" description="Disordered" evidence="15">
    <location>
        <begin position="104"/>
        <end position="152"/>
    </location>
</feature>
<protein>
    <recommendedName>
        <fullName evidence="5">Sorting nexin-1</fullName>
    </recommendedName>
</protein>
<keyword evidence="9" id="KW-0653">Protein transport</keyword>
<dbReference type="SUPFAM" id="SSF103657">
    <property type="entry name" value="BAR/IMD domain-like"/>
    <property type="match status" value="1"/>
</dbReference>
<dbReference type="FunFam" id="1.20.1270.60:FF:000012">
    <property type="entry name" value="Sorting nexin 2"/>
    <property type="match status" value="1"/>
</dbReference>
<evidence type="ECO:0000256" key="15">
    <source>
        <dbReference type="SAM" id="MobiDB-lite"/>
    </source>
</evidence>
<dbReference type="InterPro" id="IPR001683">
    <property type="entry name" value="PX_dom"/>
</dbReference>
<evidence type="ECO:0000256" key="8">
    <source>
        <dbReference type="ARBA" id="ARBA00022753"/>
    </source>
</evidence>
<evidence type="ECO:0000256" key="11">
    <source>
        <dbReference type="ARBA" id="ARBA00023034"/>
    </source>
</evidence>
<dbReference type="Pfam" id="PF09325">
    <property type="entry name" value="Vps5"/>
    <property type="match status" value="1"/>
</dbReference>
<dbReference type="AlphaFoldDB" id="A0A8C6LYE8"/>
<evidence type="ECO:0000256" key="7">
    <source>
        <dbReference type="ARBA" id="ARBA00022553"/>
    </source>
</evidence>
<keyword evidence="7" id="KW-0597">Phosphoprotein</keyword>
<evidence type="ECO:0000256" key="2">
    <source>
        <dbReference type="ARBA" id="ARBA00004510"/>
    </source>
</evidence>
<evidence type="ECO:0000256" key="13">
    <source>
        <dbReference type="ARBA" id="ARBA00023273"/>
    </source>
</evidence>
<evidence type="ECO:0000256" key="12">
    <source>
        <dbReference type="ARBA" id="ARBA00023136"/>
    </source>
</evidence>
<feature type="compositionally biased region" description="Low complexity" evidence="15">
    <location>
        <begin position="119"/>
        <end position="129"/>
    </location>
</feature>
<dbReference type="GO" id="GO:0005794">
    <property type="term" value="C:Golgi apparatus"/>
    <property type="evidence" value="ECO:0007669"/>
    <property type="project" value="UniProtKB-SubCell"/>
</dbReference>
<comment type="subcellular location">
    <subcellularLocation>
        <location evidence="2">Cell projection</location>
        <location evidence="2">Lamellipodium</location>
    </subcellularLocation>
    <subcellularLocation>
        <location evidence="1">Early endosome membrane</location>
        <topology evidence="1">Peripheral membrane protein</topology>
        <orientation evidence="1">Cytoplasmic side</orientation>
    </subcellularLocation>
    <subcellularLocation>
        <location evidence="3">Golgi apparatus</location>
        <location evidence="3">trans-Golgi network membrane</location>
        <topology evidence="3">Peripheral membrane protein</topology>
        <orientation evidence="3">Cytoplasmic side</orientation>
    </subcellularLocation>
</comment>
<evidence type="ECO:0000256" key="10">
    <source>
        <dbReference type="ARBA" id="ARBA00022990"/>
    </source>
</evidence>
<feature type="region of interest" description="Disordered" evidence="15">
    <location>
        <begin position="175"/>
        <end position="238"/>
    </location>
</feature>
<keyword evidence="18" id="KW-1185">Reference proteome</keyword>
<dbReference type="SMART" id="SM00312">
    <property type="entry name" value="PX"/>
    <property type="match status" value="1"/>
</dbReference>
<accession>A0A8C6LYE8</accession>
<feature type="domain" description="PX" evidence="16">
    <location>
        <begin position="254"/>
        <end position="383"/>
    </location>
</feature>